<dbReference type="Pfam" id="PF01909">
    <property type="entry name" value="NTP_transf_2"/>
    <property type="match status" value="1"/>
</dbReference>
<organism evidence="3 4">
    <name type="scientific">Streptomyces murinus</name>
    <dbReference type="NCBI Taxonomy" id="33900"/>
    <lineage>
        <taxon>Bacteria</taxon>
        <taxon>Bacillati</taxon>
        <taxon>Actinomycetota</taxon>
        <taxon>Actinomycetes</taxon>
        <taxon>Kitasatosporales</taxon>
        <taxon>Streptomycetaceae</taxon>
        <taxon>Streptomyces</taxon>
    </lineage>
</organism>
<dbReference type="Gene3D" id="3.30.460.10">
    <property type="entry name" value="Beta Polymerase, domain 2"/>
    <property type="match status" value="1"/>
</dbReference>
<gene>
    <name evidence="3" type="ORF">HDA42_006615</name>
</gene>
<name>A0A7W3NVH3_STRMR</name>
<proteinExistence type="predicted"/>
<dbReference type="InterPro" id="IPR043519">
    <property type="entry name" value="NT_sf"/>
</dbReference>
<dbReference type="SUPFAM" id="SSF81301">
    <property type="entry name" value="Nucleotidyltransferase"/>
    <property type="match status" value="1"/>
</dbReference>
<keyword evidence="4" id="KW-1185">Reference proteome</keyword>
<dbReference type="EMBL" id="JACJIJ010000002">
    <property type="protein sequence ID" value="MBA9057437.1"/>
    <property type="molecule type" value="Genomic_DNA"/>
</dbReference>
<accession>A0A7W3NVH3</accession>
<protein>
    <recommendedName>
        <fullName evidence="2">Polymerase nucleotidyl transferase domain-containing protein</fullName>
    </recommendedName>
</protein>
<dbReference type="Proteomes" id="UP000577386">
    <property type="component" value="Unassembled WGS sequence"/>
</dbReference>
<reference evidence="3 4" key="1">
    <citation type="submission" date="2020-08" db="EMBL/GenBank/DDBJ databases">
        <title>Sequencing the genomes of 1000 actinobacteria strains.</title>
        <authorList>
            <person name="Klenk H.-P."/>
        </authorList>
    </citation>
    <scope>NUCLEOTIDE SEQUENCE [LARGE SCALE GENOMIC DNA]</scope>
    <source>
        <strain evidence="3 4">DSM 41827</strain>
    </source>
</reference>
<evidence type="ECO:0000259" key="2">
    <source>
        <dbReference type="Pfam" id="PF01909"/>
    </source>
</evidence>
<sequence>MRDEAYGRGREPAGPDRCSPPERLAEVREFLDRLTRWAATREDIVGLLLVGSYARGAARPDSDVDVVLLTADPAPYLTDAAESDTAEFDIAESDIAESGGTWTGWAGELGLGRLVRTRVWGPLTERRYTLVPGLEVEFGIGGPRWARTDPVDPGTRRVVAEGARTLYDPRRVLAELVRRCRP</sequence>
<comment type="caution">
    <text evidence="3">The sequence shown here is derived from an EMBL/GenBank/DDBJ whole genome shotgun (WGS) entry which is preliminary data.</text>
</comment>
<evidence type="ECO:0000256" key="1">
    <source>
        <dbReference type="SAM" id="MobiDB-lite"/>
    </source>
</evidence>
<dbReference type="GO" id="GO:0016779">
    <property type="term" value="F:nucleotidyltransferase activity"/>
    <property type="evidence" value="ECO:0007669"/>
    <property type="project" value="InterPro"/>
</dbReference>
<dbReference type="InterPro" id="IPR002934">
    <property type="entry name" value="Polymerase_NTP_transf_dom"/>
</dbReference>
<dbReference type="RefSeq" id="WP_182777513.1">
    <property type="nucleotide sequence ID" value="NZ_BAAAHW010000028.1"/>
</dbReference>
<evidence type="ECO:0000313" key="3">
    <source>
        <dbReference type="EMBL" id="MBA9057437.1"/>
    </source>
</evidence>
<feature type="region of interest" description="Disordered" evidence="1">
    <location>
        <begin position="1"/>
        <end position="21"/>
    </location>
</feature>
<dbReference type="CDD" id="cd05403">
    <property type="entry name" value="NT_KNTase_like"/>
    <property type="match status" value="1"/>
</dbReference>
<evidence type="ECO:0000313" key="4">
    <source>
        <dbReference type="Proteomes" id="UP000577386"/>
    </source>
</evidence>
<dbReference type="GeneID" id="93977892"/>
<feature type="domain" description="Polymerase nucleotidyl transferase" evidence="2">
    <location>
        <begin position="43"/>
        <end position="78"/>
    </location>
</feature>
<dbReference type="AlphaFoldDB" id="A0A7W3NVH3"/>